<dbReference type="AlphaFoldDB" id="A0A1U7Y3G2"/>
<dbReference type="OrthoDB" id="1751374at2759"/>
<accession>A0A1U7Y3G2</accession>
<name>A0A1U7Y3G2_NICSY</name>
<sequence>MGRLGIARETICPEESSPKNGRKVAHATLELRRKIFFGQLQYRRRFSLGFGRRTVTTLVLPNALLKGKSPFENLFLRPPSLHHLRVFGGLCYATNMRKTDKFSPRAFFAVHLGYSSSQKVYLLYDLSTQHFFVSMDIVLKKDIFPFQHLQSGHSPIFPVLQLSALDAPVSCPEVVKPIVEIEAPMYEMPSPTQSTGVPSTAASHASLPPLKKSSIVSKPPIWMKDYVVHTKQSTCAYPIAQYVNYDQLSSAYMISVATYSTIFEPKVI</sequence>
<dbReference type="KEGG" id="nsy:104240235"/>
<evidence type="ECO:0000259" key="1">
    <source>
        <dbReference type="Pfam" id="PF25597"/>
    </source>
</evidence>
<dbReference type="InterPro" id="IPR057670">
    <property type="entry name" value="SH3_retrovirus"/>
</dbReference>
<proteinExistence type="predicted"/>
<keyword evidence="2" id="KW-1185">Reference proteome</keyword>
<feature type="domain" description="Retroviral polymerase SH3-like" evidence="1">
    <location>
        <begin position="90"/>
        <end position="148"/>
    </location>
</feature>
<reference evidence="3" key="2">
    <citation type="submission" date="2025-08" db="UniProtKB">
        <authorList>
            <consortium name="RefSeq"/>
        </authorList>
    </citation>
    <scope>IDENTIFICATION</scope>
    <source>
        <tissue evidence="3">Leaf</tissue>
    </source>
</reference>
<gene>
    <name evidence="3" type="primary">LOC104240235</name>
</gene>
<reference evidence="2" key="1">
    <citation type="journal article" date="2013" name="Genome Biol.">
        <title>Reference genomes and transcriptomes of Nicotiana sylvestris and Nicotiana tomentosiformis.</title>
        <authorList>
            <person name="Sierro N."/>
            <person name="Battey J.N."/>
            <person name="Ouadi S."/>
            <person name="Bovet L."/>
            <person name="Goepfert S."/>
            <person name="Bakaher N."/>
            <person name="Peitsch M.C."/>
            <person name="Ivanov N.V."/>
        </authorList>
    </citation>
    <scope>NUCLEOTIDE SEQUENCE [LARGE SCALE GENOMIC DNA]</scope>
</reference>
<evidence type="ECO:0000313" key="3">
    <source>
        <dbReference type="RefSeq" id="XP_009793320.1"/>
    </source>
</evidence>
<dbReference type="eggNOG" id="KOG0017">
    <property type="taxonomic scope" value="Eukaryota"/>
</dbReference>
<dbReference type="RefSeq" id="XP_009793320.1">
    <property type="nucleotide sequence ID" value="XM_009795018.1"/>
</dbReference>
<dbReference type="Pfam" id="PF25597">
    <property type="entry name" value="SH3_retrovirus"/>
    <property type="match status" value="1"/>
</dbReference>
<organism evidence="2 3">
    <name type="scientific">Nicotiana sylvestris</name>
    <name type="common">Wood tobacco</name>
    <name type="synonym">South American tobacco</name>
    <dbReference type="NCBI Taxonomy" id="4096"/>
    <lineage>
        <taxon>Eukaryota</taxon>
        <taxon>Viridiplantae</taxon>
        <taxon>Streptophyta</taxon>
        <taxon>Embryophyta</taxon>
        <taxon>Tracheophyta</taxon>
        <taxon>Spermatophyta</taxon>
        <taxon>Magnoliopsida</taxon>
        <taxon>eudicotyledons</taxon>
        <taxon>Gunneridae</taxon>
        <taxon>Pentapetalae</taxon>
        <taxon>asterids</taxon>
        <taxon>lamiids</taxon>
        <taxon>Solanales</taxon>
        <taxon>Solanaceae</taxon>
        <taxon>Nicotianoideae</taxon>
        <taxon>Nicotianeae</taxon>
        <taxon>Nicotiana</taxon>
    </lineage>
</organism>
<evidence type="ECO:0000313" key="2">
    <source>
        <dbReference type="Proteomes" id="UP000189701"/>
    </source>
</evidence>
<protein>
    <submittedName>
        <fullName evidence="3">Uncharacterized protein LOC104240235</fullName>
    </submittedName>
</protein>
<dbReference type="Proteomes" id="UP000189701">
    <property type="component" value="Unplaced"/>
</dbReference>
<dbReference type="GeneID" id="104240235"/>